<gene>
    <name evidence="2" type="ORF">BT67DRAFT_373271</name>
</gene>
<feature type="region of interest" description="Disordered" evidence="1">
    <location>
        <begin position="1"/>
        <end position="81"/>
    </location>
</feature>
<dbReference type="AlphaFoldDB" id="A0AAN6UQB6"/>
<reference evidence="2" key="1">
    <citation type="journal article" date="2023" name="Mol. Phylogenet. Evol.">
        <title>Genome-scale phylogeny and comparative genomics of the fungal order Sordariales.</title>
        <authorList>
            <person name="Hensen N."/>
            <person name="Bonometti L."/>
            <person name="Westerberg I."/>
            <person name="Brannstrom I.O."/>
            <person name="Guillou S."/>
            <person name="Cros-Aarteil S."/>
            <person name="Calhoun S."/>
            <person name="Haridas S."/>
            <person name="Kuo A."/>
            <person name="Mondo S."/>
            <person name="Pangilinan J."/>
            <person name="Riley R."/>
            <person name="LaButti K."/>
            <person name="Andreopoulos B."/>
            <person name="Lipzen A."/>
            <person name="Chen C."/>
            <person name="Yan M."/>
            <person name="Daum C."/>
            <person name="Ng V."/>
            <person name="Clum A."/>
            <person name="Steindorff A."/>
            <person name="Ohm R.A."/>
            <person name="Martin F."/>
            <person name="Silar P."/>
            <person name="Natvig D.O."/>
            <person name="Lalanne C."/>
            <person name="Gautier V."/>
            <person name="Ament-Velasquez S.L."/>
            <person name="Kruys A."/>
            <person name="Hutchinson M.I."/>
            <person name="Powell A.J."/>
            <person name="Barry K."/>
            <person name="Miller A.N."/>
            <person name="Grigoriev I.V."/>
            <person name="Debuchy R."/>
            <person name="Gladieux P."/>
            <person name="Hiltunen Thoren M."/>
            <person name="Johannesson H."/>
        </authorList>
    </citation>
    <scope>NUCLEOTIDE SEQUENCE</scope>
    <source>
        <strain evidence="2">CBS 123565</strain>
    </source>
</reference>
<name>A0AAN6UQB6_9PEZI</name>
<dbReference type="Proteomes" id="UP001304895">
    <property type="component" value="Unassembled WGS sequence"/>
</dbReference>
<dbReference type="EMBL" id="MU853403">
    <property type="protein sequence ID" value="KAK4136999.1"/>
    <property type="molecule type" value="Genomic_DNA"/>
</dbReference>
<protein>
    <submittedName>
        <fullName evidence="2">Uncharacterized protein</fullName>
    </submittedName>
</protein>
<feature type="compositionally biased region" description="Polar residues" evidence="1">
    <location>
        <begin position="20"/>
        <end position="33"/>
    </location>
</feature>
<evidence type="ECO:0000313" key="2">
    <source>
        <dbReference type="EMBL" id="KAK4136999.1"/>
    </source>
</evidence>
<reference evidence="2" key="2">
    <citation type="submission" date="2023-05" db="EMBL/GenBank/DDBJ databases">
        <authorList>
            <consortium name="Lawrence Berkeley National Laboratory"/>
            <person name="Steindorff A."/>
            <person name="Hensen N."/>
            <person name="Bonometti L."/>
            <person name="Westerberg I."/>
            <person name="Brannstrom I.O."/>
            <person name="Guillou S."/>
            <person name="Cros-Aarteil S."/>
            <person name="Calhoun S."/>
            <person name="Haridas S."/>
            <person name="Kuo A."/>
            <person name="Mondo S."/>
            <person name="Pangilinan J."/>
            <person name="Riley R."/>
            <person name="Labutti K."/>
            <person name="Andreopoulos B."/>
            <person name="Lipzen A."/>
            <person name="Chen C."/>
            <person name="Yanf M."/>
            <person name="Daum C."/>
            <person name="Ng V."/>
            <person name="Clum A."/>
            <person name="Ohm R."/>
            <person name="Martin F."/>
            <person name="Silar P."/>
            <person name="Natvig D."/>
            <person name="Lalanne C."/>
            <person name="Gautier V."/>
            <person name="Ament-Velasquez S.L."/>
            <person name="Kruys A."/>
            <person name="Hutchinson M.I."/>
            <person name="Powell A.J."/>
            <person name="Barry K."/>
            <person name="Miller A.N."/>
            <person name="Grigoriev I.V."/>
            <person name="Debuchy R."/>
            <person name="Gladieux P."/>
            <person name="Thoren M.H."/>
            <person name="Johannesson H."/>
        </authorList>
    </citation>
    <scope>NUCLEOTIDE SEQUENCE</scope>
    <source>
        <strain evidence="2">CBS 123565</strain>
    </source>
</reference>
<keyword evidence="3" id="KW-1185">Reference proteome</keyword>
<comment type="caution">
    <text evidence="2">The sequence shown here is derived from an EMBL/GenBank/DDBJ whole genome shotgun (WGS) entry which is preliminary data.</text>
</comment>
<evidence type="ECO:0000256" key="1">
    <source>
        <dbReference type="SAM" id="MobiDB-lite"/>
    </source>
</evidence>
<accession>A0AAN6UQB6</accession>
<proteinExistence type="predicted"/>
<evidence type="ECO:0000313" key="3">
    <source>
        <dbReference type="Proteomes" id="UP001304895"/>
    </source>
</evidence>
<sequence length="101" mass="11247">MPDQDHQSAYSSLLGPSVSRPRTGQRTGESSKSWMGAAKNQPSWAGERPPTRKLVKDMNGSGRPSCGVEILGSDTEKGRDEERGIVRRQLEKLKGFYRKEK</sequence>
<organism evidence="2 3">
    <name type="scientific">Trichocladium antarcticum</name>
    <dbReference type="NCBI Taxonomy" id="1450529"/>
    <lineage>
        <taxon>Eukaryota</taxon>
        <taxon>Fungi</taxon>
        <taxon>Dikarya</taxon>
        <taxon>Ascomycota</taxon>
        <taxon>Pezizomycotina</taxon>
        <taxon>Sordariomycetes</taxon>
        <taxon>Sordariomycetidae</taxon>
        <taxon>Sordariales</taxon>
        <taxon>Chaetomiaceae</taxon>
        <taxon>Trichocladium</taxon>
    </lineage>
</organism>